<feature type="region of interest" description="Disordered" evidence="1">
    <location>
        <begin position="341"/>
        <end position="366"/>
    </location>
</feature>
<feature type="region of interest" description="Disordered" evidence="1">
    <location>
        <begin position="194"/>
        <end position="274"/>
    </location>
</feature>
<proteinExistence type="predicted"/>
<protein>
    <submittedName>
        <fullName evidence="2">Uncharacterized protein</fullName>
    </submittedName>
</protein>
<sequence>MSVSVANTLQSFSIKLLVGSPARHTGTGALDQNPLQLPWSTQNHKSAQEQLAQKQTQQNEASIGQQGKYLSCLTSLSENMTVSYEDQDCQVNSLPDAGAKAGEGVYLLVLRGQRLRGDLAKLFLPRGQRLRGDLAKLFLPWGQSSAHLHFHALKSKGSAGLDFWVTGVCGSRAGNGSRSSHDGAAQKLSRALLPSSHHHSPYQRLLPSSLTPPIPKAPALQPDTPHPEGSCPPATTTPHPKGSCPPATITPHPKGSCPPATITPHPKGSCPPATITPHALETGGSHYSLLTQTDRQTLYLEQRLNAGLEHHVCIEEEGAEQGLGVACQLCQDARQLDIHGSGVGRSQRGSSSGQSTLLFSCTHSSS</sequence>
<dbReference type="AlphaFoldDB" id="A0A8T2N6T7"/>
<accession>A0A8T2N6T7</accession>
<comment type="caution">
    <text evidence="2">The sequence shown here is derived from an EMBL/GenBank/DDBJ whole genome shotgun (WGS) entry which is preliminary data.</text>
</comment>
<organism evidence="2 3">
    <name type="scientific">Albula glossodonta</name>
    <name type="common">roundjaw bonefish</name>
    <dbReference type="NCBI Taxonomy" id="121402"/>
    <lineage>
        <taxon>Eukaryota</taxon>
        <taxon>Metazoa</taxon>
        <taxon>Chordata</taxon>
        <taxon>Craniata</taxon>
        <taxon>Vertebrata</taxon>
        <taxon>Euteleostomi</taxon>
        <taxon>Actinopterygii</taxon>
        <taxon>Neopterygii</taxon>
        <taxon>Teleostei</taxon>
        <taxon>Albuliformes</taxon>
        <taxon>Albulidae</taxon>
        <taxon>Albula</taxon>
    </lineage>
</organism>
<dbReference type="Proteomes" id="UP000824540">
    <property type="component" value="Unassembled WGS sequence"/>
</dbReference>
<evidence type="ECO:0000313" key="3">
    <source>
        <dbReference type="Proteomes" id="UP000824540"/>
    </source>
</evidence>
<keyword evidence="3" id="KW-1185">Reference proteome</keyword>
<dbReference type="EMBL" id="JAFBMS010000201">
    <property type="protein sequence ID" value="KAG9333412.1"/>
    <property type="molecule type" value="Genomic_DNA"/>
</dbReference>
<evidence type="ECO:0000256" key="1">
    <source>
        <dbReference type="SAM" id="MobiDB-lite"/>
    </source>
</evidence>
<feature type="compositionally biased region" description="Polar residues" evidence="1">
    <location>
        <begin position="356"/>
        <end position="366"/>
    </location>
</feature>
<name>A0A8T2N6T7_9TELE</name>
<feature type="compositionally biased region" description="Low complexity" evidence="1">
    <location>
        <begin position="344"/>
        <end position="355"/>
    </location>
</feature>
<reference evidence="2" key="1">
    <citation type="thesis" date="2021" institute="BYU ScholarsArchive" country="Provo, UT, USA">
        <title>Applications of and Algorithms for Genome Assembly and Genomic Analyses with an Emphasis on Marine Teleosts.</title>
        <authorList>
            <person name="Pickett B.D."/>
        </authorList>
    </citation>
    <scope>NUCLEOTIDE SEQUENCE</scope>
    <source>
        <strain evidence="2">HI-2016</strain>
    </source>
</reference>
<evidence type="ECO:0000313" key="2">
    <source>
        <dbReference type="EMBL" id="KAG9333412.1"/>
    </source>
</evidence>
<gene>
    <name evidence="2" type="ORF">JZ751_012672</name>
</gene>